<sequence length="83" mass="9289">MIRYHLKHLIADLELKLGQRVSLKEISEKTGIHLSTLSRIANQKAANTTIGNLEKICLFFDCSIGDLVEILPDQEGISQKQAK</sequence>
<dbReference type="Gene3D" id="1.10.260.40">
    <property type="entry name" value="lambda repressor-like DNA-binding domains"/>
    <property type="match status" value="1"/>
</dbReference>
<feature type="domain" description="HTH cro/C1-type" evidence="1">
    <location>
        <begin position="22"/>
        <end position="67"/>
    </location>
</feature>
<evidence type="ECO:0000313" key="2">
    <source>
        <dbReference type="EMBL" id="SDE69347.1"/>
    </source>
</evidence>
<proteinExistence type="predicted"/>
<dbReference type="Proteomes" id="UP000243205">
    <property type="component" value="Unassembled WGS sequence"/>
</dbReference>
<evidence type="ECO:0000259" key="1">
    <source>
        <dbReference type="PROSITE" id="PS50943"/>
    </source>
</evidence>
<dbReference type="SMART" id="SM00530">
    <property type="entry name" value="HTH_XRE"/>
    <property type="match status" value="1"/>
</dbReference>
<reference evidence="3" key="1">
    <citation type="submission" date="2016-10" db="EMBL/GenBank/DDBJ databases">
        <authorList>
            <person name="Varghese N."/>
            <person name="Submissions S."/>
        </authorList>
    </citation>
    <scope>NUCLEOTIDE SEQUENCE [LARGE SCALE GENOMIC DNA]</scope>
    <source>
        <strain evidence="3">DSM 8987</strain>
    </source>
</reference>
<dbReference type="InterPro" id="IPR010982">
    <property type="entry name" value="Lambda_DNA-bd_dom_sf"/>
</dbReference>
<keyword evidence="3" id="KW-1185">Reference proteome</keyword>
<dbReference type="OrthoDB" id="9805309at2"/>
<name>A0A1G7F0G2_9BACT</name>
<protein>
    <submittedName>
        <fullName evidence="2">Putative transcriptional regulator</fullName>
    </submittedName>
</protein>
<dbReference type="AlphaFoldDB" id="A0A1G7F0G2"/>
<dbReference type="Pfam" id="PF13443">
    <property type="entry name" value="HTH_26"/>
    <property type="match status" value="1"/>
</dbReference>
<evidence type="ECO:0000313" key="3">
    <source>
        <dbReference type="Proteomes" id="UP000243205"/>
    </source>
</evidence>
<dbReference type="PROSITE" id="PS50943">
    <property type="entry name" value="HTH_CROC1"/>
    <property type="match status" value="1"/>
</dbReference>
<dbReference type="STRING" id="57664.SAMN05661003_12523"/>
<dbReference type="RefSeq" id="WP_092080720.1">
    <property type="nucleotide sequence ID" value="NZ_FNAQ01000025.1"/>
</dbReference>
<accession>A0A1G7F0G2</accession>
<dbReference type="EMBL" id="FNAQ01000025">
    <property type="protein sequence ID" value="SDE69347.1"/>
    <property type="molecule type" value="Genomic_DNA"/>
</dbReference>
<organism evidence="2 3">
    <name type="scientific">Desulfuromonas thiophila</name>
    <dbReference type="NCBI Taxonomy" id="57664"/>
    <lineage>
        <taxon>Bacteria</taxon>
        <taxon>Pseudomonadati</taxon>
        <taxon>Thermodesulfobacteriota</taxon>
        <taxon>Desulfuromonadia</taxon>
        <taxon>Desulfuromonadales</taxon>
        <taxon>Desulfuromonadaceae</taxon>
        <taxon>Desulfuromonas</taxon>
    </lineage>
</organism>
<dbReference type="InterPro" id="IPR001387">
    <property type="entry name" value="Cro/C1-type_HTH"/>
</dbReference>
<dbReference type="SUPFAM" id="SSF47413">
    <property type="entry name" value="lambda repressor-like DNA-binding domains"/>
    <property type="match status" value="1"/>
</dbReference>
<dbReference type="CDD" id="cd00093">
    <property type="entry name" value="HTH_XRE"/>
    <property type="match status" value="1"/>
</dbReference>
<dbReference type="GO" id="GO:0003677">
    <property type="term" value="F:DNA binding"/>
    <property type="evidence" value="ECO:0007669"/>
    <property type="project" value="InterPro"/>
</dbReference>
<gene>
    <name evidence="2" type="ORF">SAMN05661003_12523</name>
</gene>